<comment type="caution">
    <text evidence="4">The sequence shown here is derived from an EMBL/GenBank/DDBJ whole genome shotgun (WGS) entry which is preliminary data.</text>
</comment>
<evidence type="ECO:0000256" key="2">
    <source>
        <dbReference type="ARBA" id="ARBA00023315"/>
    </source>
</evidence>
<keyword evidence="4" id="KW-0687">Ribonucleoprotein</keyword>
<dbReference type="CDD" id="cd04301">
    <property type="entry name" value="NAT_SF"/>
    <property type="match status" value="1"/>
</dbReference>
<keyword evidence="2" id="KW-0012">Acyltransferase</keyword>
<dbReference type="RefSeq" id="WP_179747673.1">
    <property type="nucleotide sequence ID" value="NZ_JACCBU010000001.1"/>
</dbReference>
<evidence type="ECO:0000313" key="4">
    <source>
        <dbReference type="EMBL" id="NYE68796.1"/>
    </source>
</evidence>
<dbReference type="PANTHER" id="PTHR43877">
    <property type="entry name" value="AMINOALKYLPHOSPHONATE N-ACETYLTRANSFERASE-RELATED-RELATED"/>
    <property type="match status" value="1"/>
</dbReference>
<proteinExistence type="predicted"/>
<dbReference type="Gene3D" id="3.40.630.30">
    <property type="match status" value="1"/>
</dbReference>
<dbReference type="SUPFAM" id="SSF55729">
    <property type="entry name" value="Acyl-CoA N-acyltransferases (Nat)"/>
    <property type="match status" value="1"/>
</dbReference>
<dbReference type="Pfam" id="PF13508">
    <property type="entry name" value="Acetyltransf_7"/>
    <property type="match status" value="1"/>
</dbReference>
<evidence type="ECO:0000313" key="5">
    <source>
        <dbReference type="Proteomes" id="UP000569914"/>
    </source>
</evidence>
<dbReference type="AlphaFoldDB" id="A0A7Y9I2I4"/>
<organism evidence="4 5">
    <name type="scientific">Microlunatus parietis</name>
    <dbReference type="NCBI Taxonomy" id="682979"/>
    <lineage>
        <taxon>Bacteria</taxon>
        <taxon>Bacillati</taxon>
        <taxon>Actinomycetota</taxon>
        <taxon>Actinomycetes</taxon>
        <taxon>Propionibacteriales</taxon>
        <taxon>Propionibacteriaceae</taxon>
        <taxon>Microlunatus</taxon>
    </lineage>
</organism>
<keyword evidence="5" id="KW-1185">Reference proteome</keyword>
<feature type="domain" description="N-acetyltransferase" evidence="3">
    <location>
        <begin position="166"/>
        <end position="304"/>
    </location>
</feature>
<evidence type="ECO:0000256" key="1">
    <source>
        <dbReference type="ARBA" id="ARBA00022679"/>
    </source>
</evidence>
<dbReference type="GO" id="GO:0005840">
    <property type="term" value="C:ribosome"/>
    <property type="evidence" value="ECO:0007669"/>
    <property type="project" value="UniProtKB-KW"/>
</dbReference>
<keyword evidence="4" id="KW-0689">Ribosomal protein</keyword>
<dbReference type="InterPro" id="IPR000182">
    <property type="entry name" value="GNAT_dom"/>
</dbReference>
<protein>
    <submittedName>
        <fullName evidence="4">Ribosomal protein S18 acetylase RimI-like enzyme</fullName>
    </submittedName>
</protein>
<gene>
    <name evidence="4" type="ORF">BKA15_000125</name>
</gene>
<dbReference type="EMBL" id="JACCBU010000001">
    <property type="protein sequence ID" value="NYE68796.1"/>
    <property type="molecule type" value="Genomic_DNA"/>
</dbReference>
<reference evidence="4 5" key="1">
    <citation type="submission" date="2020-07" db="EMBL/GenBank/DDBJ databases">
        <title>Sequencing the genomes of 1000 actinobacteria strains.</title>
        <authorList>
            <person name="Klenk H.-P."/>
        </authorList>
    </citation>
    <scope>NUCLEOTIDE SEQUENCE [LARGE SCALE GENOMIC DNA]</scope>
    <source>
        <strain evidence="4 5">DSM 22083</strain>
    </source>
</reference>
<dbReference type="InterPro" id="IPR016181">
    <property type="entry name" value="Acyl_CoA_acyltransferase"/>
</dbReference>
<evidence type="ECO:0000259" key="3">
    <source>
        <dbReference type="PROSITE" id="PS51186"/>
    </source>
</evidence>
<sequence length="304" mass="32424">MVRLTPPSGANPAAELAALRARHAADLDPYSTVERLPTESELAEALDRGGPALLAESAAGTTLGYGIVRGWTEDDGTELRLLDVWAPPGATRTDIEAALFRALETAIRETAIREGPSPRLVLGANARADEPDRLDLLTGLGYRSTFTMVELELAGRTAPVPRPEGVTLRTADSSDAPAVTALLRRIWAGRAYFTSPEPADVRRWLQESGPDLYLIAEDGSGPIGLAAGLADGTGPVVDDLGVVPAARGRGVGAALLSELLDRLARHSEGPVRLHTEAHDPTGALRLYRRAGFREVARHHRLRKP</sequence>
<dbReference type="PROSITE" id="PS51186">
    <property type="entry name" value="GNAT"/>
    <property type="match status" value="1"/>
</dbReference>
<dbReference type="GO" id="GO:0016747">
    <property type="term" value="F:acyltransferase activity, transferring groups other than amino-acyl groups"/>
    <property type="evidence" value="ECO:0007669"/>
    <property type="project" value="InterPro"/>
</dbReference>
<name>A0A7Y9I2I4_9ACTN</name>
<accession>A0A7Y9I2I4</accession>
<dbReference type="Proteomes" id="UP000569914">
    <property type="component" value="Unassembled WGS sequence"/>
</dbReference>
<dbReference type="InterPro" id="IPR050832">
    <property type="entry name" value="Bact_Acetyltransf"/>
</dbReference>
<keyword evidence="1" id="KW-0808">Transferase</keyword>